<evidence type="ECO:0000256" key="1">
    <source>
        <dbReference type="SAM" id="MobiDB-lite"/>
    </source>
</evidence>
<feature type="region of interest" description="Disordered" evidence="1">
    <location>
        <begin position="649"/>
        <end position="728"/>
    </location>
</feature>
<feature type="region of interest" description="Disordered" evidence="1">
    <location>
        <begin position="432"/>
        <end position="457"/>
    </location>
</feature>
<feature type="compositionally biased region" description="Polar residues" evidence="1">
    <location>
        <begin position="197"/>
        <end position="209"/>
    </location>
</feature>
<feature type="compositionally biased region" description="Low complexity" evidence="1">
    <location>
        <begin position="653"/>
        <end position="696"/>
    </location>
</feature>
<accession>A0ABN8XJA1</accession>
<feature type="compositionally biased region" description="Polar residues" evidence="1">
    <location>
        <begin position="39"/>
        <end position="62"/>
    </location>
</feature>
<feature type="region of interest" description="Disordered" evidence="1">
    <location>
        <begin position="1"/>
        <end position="80"/>
    </location>
</feature>
<feature type="compositionally biased region" description="Low complexity" evidence="1">
    <location>
        <begin position="181"/>
        <end position="196"/>
    </location>
</feature>
<feature type="compositionally biased region" description="Basic and acidic residues" evidence="1">
    <location>
        <begin position="1"/>
        <end position="13"/>
    </location>
</feature>
<proteinExistence type="predicted"/>
<feature type="region of interest" description="Disordered" evidence="1">
    <location>
        <begin position="128"/>
        <end position="148"/>
    </location>
</feature>
<feature type="compositionally biased region" description="Low complexity" evidence="1">
    <location>
        <begin position="70"/>
        <end position="79"/>
    </location>
</feature>
<feature type="compositionally biased region" description="Basic and acidic residues" evidence="1">
    <location>
        <begin position="549"/>
        <end position="565"/>
    </location>
</feature>
<dbReference type="Proteomes" id="UP001176941">
    <property type="component" value="Unassembled WGS sequence"/>
</dbReference>
<comment type="caution">
    <text evidence="2">The sequence shown here is derived from an EMBL/GenBank/DDBJ whole genome shotgun (WGS) entry which is preliminary data.</text>
</comment>
<protein>
    <submittedName>
        <fullName evidence="2">Uncharacterized protein</fullName>
    </submittedName>
</protein>
<gene>
    <name evidence="2" type="ORF">MRATA1EN1_LOCUS30990</name>
</gene>
<evidence type="ECO:0000313" key="2">
    <source>
        <dbReference type="EMBL" id="CAI9149372.1"/>
    </source>
</evidence>
<feature type="region of interest" description="Disordered" evidence="1">
    <location>
        <begin position="756"/>
        <end position="888"/>
    </location>
</feature>
<feature type="compositionally biased region" description="Low complexity" evidence="1">
    <location>
        <begin position="511"/>
        <end position="535"/>
    </location>
</feature>
<dbReference type="EMBL" id="CATKSN020000265">
    <property type="protein sequence ID" value="CAI9149372.1"/>
    <property type="molecule type" value="Genomic_DNA"/>
</dbReference>
<sequence>MLRASNDRTDSNNERGISSGNRGSGKRRRSARMLHFDRSSSTLRDSNNNAYSSNQSCSSGNPWSIAHAQGGSDSSSSGSMIVETTEAMQERCSWMWLQQASPVLEVQYPAWWEFLTVFGDKALALMRDTGDDSSHSSSRSVESRPEAGVLVSRIQTSRFTHLACDAGRSLPSYPLFSCSSSSSPSSGGIGPTGTLSKSSSNDSCGNTAGETIGRLTGGDSGSISSGRRGARRHVEILLSRIAAGSRGVSCRGEPTDSSASYEYHEPDPREFAAARNSARDSPAAAILVPVFVVPARSYVQRAVESSTAGTDPPAVISFAATDAAAAASSPATQSHPAEYPLASTRLPPAHNANAFIYRCRRRLGRSPAARYYPEASVGSAAAATSEELRRGSSFACLSRSPAAVDTPAWLPVPFLPTMSVFLTAAAGVAESSSPAASVPDAASREPSSSDSASVESTGVSAAAGDGVSVASNVASSPVYSGAAAVSSTGFDSQPEETEYSESEQSATANPGGSRSSSRSRGSCSSGRRSWSSGQKELQEKDLQLQQQQKELEQRHKELQEKHQQEQQRQKVMQQLLPLVLQLAPLLMQLFPGLQQLPQWHNQLLQCQNTLRQQQGQLLQQQQQQKQQEQQGSLEQTCREQHQQQLLGLLPADGGRSVTSRRAAASDSSPPGGYSPQQQRPPSASISSGRSTSGEQSLKLASPNSNGETATVGDVTRSPHSRSPRRWSATFPSVAAAAAAENQPCLPLKALVNETNNTGGGQSHLRSRISTAPFQPLGRGVSGGKSGGDSTIELKRNNSIGSLRRHSPSSSFTPTLPHGDSIGSGGDSSSSSFKRTGCSTRSSAPEKDLPAVSSCQHSVAHERNERNSKPPVDRPLRTRGAGNLPPDKS</sequence>
<reference evidence="2" key="1">
    <citation type="submission" date="2023-04" db="EMBL/GenBank/DDBJ databases">
        <authorList>
            <consortium name="ELIXIR-Norway"/>
        </authorList>
    </citation>
    <scope>NUCLEOTIDE SEQUENCE [LARGE SCALE GENOMIC DNA]</scope>
</reference>
<feature type="compositionally biased region" description="Basic and acidic residues" evidence="1">
    <location>
        <begin position="858"/>
        <end position="875"/>
    </location>
</feature>
<evidence type="ECO:0000313" key="3">
    <source>
        <dbReference type="Proteomes" id="UP001176941"/>
    </source>
</evidence>
<organism evidence="2 3">
    <name type="scientific">Rangifer tarandus platyrhynchus</name>
    <name type="common">Svalbard reindeer</name>
    <dbReference type="NCBI Taxonomy" id="3082113"/>
    <lineage>
        <taxon>Eukaryota</taxon>
        <taxon>Metazoa</taxon>
        <taxon>Chordata</taxon>
        <taxon>Craniata</taxon>
        <taxon>Vertebrata</taxon>
        <taxon>Euteleostomi</taxon>
        <taxon>Mammalia</taxon>
        <taxon>Eutheria</taxon>
        <taxon>Laurasiatheria</taxon>
        <taxon>Artiodactyla</taxon>
        <taxon>Ruminantia</taxon>
        <taxon>Pecora</taxon>
        <taxon>Cervidae</taxon>
        <taxon>Odocoileinae</taxon>
        <taxon>Rangifer</taxon>
    </lineage>
</organism>
<keyword evidence="3" id="KW-1185">Reference proteome</keyword>
<feature type="region of interest" description="Disordered" evidence="1">
    <location>
        <begin position="181"/>
        <end position="229"/>
    </location>
</feature>
<feature type="compositionally biased region" description="Polar residues" evidence="1">
    <location>
        <begin position="832"/>
        <end position="842"/>
    </location>
</feature>
<feature type="region of interest" description="Disordered" evidence="1">
    <location>
        <begin position="484"/>
        <end position="565"/>
    </location>
</feature>
<name>A0ABN8XJA1_RANTA</name>